<dbReference type="InterPro" id="IPR023485">
    <property type="entry name" value="Ptyr_pPase"/>
</dbReference>
<dbReference type="GO" id="GO:0046685">
    <property type="term" value="P:response to arsenic-containing substance"/>
    <property type="evidence" value="ECO:0007669"/>
    <property type="project" value="UniProtKB-KW"/>
</dbReference>
<dbReference type="Pfam" id="PF12840">
    <property type="entry name" value="HTH_20"/>
    <property type="match status" value="1"/>
</dbReference>
<dbReference type="InterPro" id="IPR036196">
    <property type="entry name" value="Ptyr_pPase_sf"/>
</dbReference>
<dbReference type="RefSeq" id="WP_093915819.1">
    <property type="nucleotide sequence ID" value="NZ_FPAJ01000002.1"/>
</dbReference>
<dbReference type="STRING" id="394264.SAMN04488040_1637"/>
<accession>A0A1I6RX66</accession>
<dbReference type="OrthoDB" id="9793058at2"/>
<dbReference type="InterPro" id="IPR001845">
    <property type="entry name" value="HTH_ArsR_DNA-bd_dom"/>
</dbReference>
<protein>
    <submittedName>
        <fullName evidence="3">Transcriptional regulator, ArsR family</fullName>
    </submittedName>
</protein>
<dbReference type="PANTHER" id="PTHR43428">
    <property type="entry name" value="ARSENATE REDUCTASE"/>
    <property type="match status" value="1"/>
</dbReference>
<evidence type="ECO:0000313" key="4">
    <source>
        <dbReference type="Proteomes" id="UP000199239"/>
    </source>
</evidence>
<dbReference type="CDD" id="cd16345">
    <property type="entry name" value="LMWP_ArsC"/>
    <property type="match status" value="1"/>
</dbReference>
<dbReference type="PANTHER" id="PTHR43428:SF1">
    <property type="entry name" value="ARSENATE REDUCTASE"/>
    <property type="match status" value="1"/>
</dbReference>
<organism evidence="3 4">
    <name type="scientific">Sulfitobacter marinus</name>
    <dbReference type="NCBI Taxonomy" id="394264"/>
    <lineage>
        <taxon>Bacteria</taxon>
        <taxon>Pseudomonadati</taxon>
        <taxon>Pseudomonadota</taxon>
        <taxon>Alphaproteobacteria</taxon>
        <taxon>Rhodobacterales</taxon>
        <taxon>Roseobacteraceae</taxon>
        <taxon>Sulfitobacter</taxon>
    </lineage>
</organism>
<dbReference type="SUPFAM" id="SSF52788">
    <property type="entry name" value="Phosphotyrosine protein phosphatases I"/>
    <property type="match status" value="1"/>
</dbReference>
<dbReference type="Gene3D" id="3.40.50.2300">
    <property type="match status" value="1"/>
</dbReference>
<dbReference type="Gene3D" id="1.10.10.10">
    <property type="entry name" value="Winged helix-like DNA-binding domain superfamily/Winged helix DNA-binding domain"/>
    <property type="match status" value="1"/>
</dbReference>
<dbReference type="SUPFAM" id="SSF46785">
    <property type="entry name" value="Winged helix' DNA-binding domain"/>
    <property type="match status" value="1"/>
</dbReference>
<dbReference type="EMBL" id="FPAJ01000002">
    <property type="protein sequence ID" value="SFS69289.1"/>
    <property type="molecule type" value="Genomic_DNA"/>
</dbReference>
<dbReference type="PRINTS" id="PR00778">
    <property type="entry name" value="HTHARSR"/>
</dbReference>
<evidence type="ECO:0000259" key="2">
    <source>
        <dbReference type="PROSITE" id="PS50987"/>
    </source>
</evidence>
<dbReference type="InterPro" id="IPR036390">
    <property type="entry name" value="WH_DNA-bd_sf"/>
</dbReference>
<dbReference type="SMART" id="SM00418">
    <property type="entry name" value="HTH_ARSR"/>
    <property type="match status" value="1"/>
</dbReference>
<gene>
    <name evidence="3" type="ORF">SAMN04488040_1637</name>
</gene>
<dbReference type="Pfam" id="PF01451">
    <property type="entry name" value="LMWPc"/>
    <property type="match status" value="1"/>
</dbReference>
<keyword evidence="1" id="KW-0059">Arsenical resistance</keyword>
<dbReference type="AlphaFoldDB" id="A0A1I6RX66"/>
<dbReference type="SMART" id="SM00226">
    <property type="entry name" value="LMWPc"/>
    <property type="match status" value="1"/>
</dbReference>
<sequence>METALTNRLSTLSHPQRMGVFRLLMRRCPDALPAGEIAQVLNLKSSTASVYLAALTQAGMISQRRDGTRLMYSVNLGAAREVVSDLFLECCRGRADVCPPQFSDLLRSISPMTDKNYNVLFICTGNSARSIFAETILRDMAGDRFTAYSAGTTHRSELNPLAVEMLVSKGHDISVLRSKNVSEFQGSDAPKMDFVFTVCDRAANEECPTWPGQPVSGHWGMEDPVKAQGTEAEKRLAFHQTYGALHNRINAFTSLSIELLDKATLQKHVDEIGKNKATQE</sequence>
<dbReference type="GO" id="GO:0003700">
    <property type="term" value="F:DNA-binding transcription factor activity"/>
    <property type="evidence" value="ECO:0007669"/>
    <property type="project" value="InterPro"/>
</dbReference>
<proteinExistence type="predicted"/>
<evidence type="ECO:0000313" key="3">
    <source>
        <dbReference type="EMBL" id="SFS69289.1"/>
    </source>
</evidence>
<keyword evidence="4" id="KW-1185">Reference proteome</keyword>
<evidence type="ECO:0000256" key="1">
    <source>
        <dbReference type="ARBA" id="ARBA00022849"/>
    </source>
</evidence>
<reference evidence="4" key="1">
    <citation type="submission" date="2016-10" db="EMBL/GenBank/DDBJ databases">
        <authorList>
            <person name="Varghese N."/>
            <person name="Submissions S."/>
        </authorList>
    </citation>
    <scope>NUCLEOTIDE SEQUENCE [LARGE SCALE GENOMIC DNA]</scope>
    <source>
        <strain evidence="4">DSM 23422</strain>
    </source>
</reference>
<feature type="domain" description="HTH arsR-type" evidence="2">
    <location>
        <begin position="1"/>
        <end position="94"/>
    </location>
</feature>
<name>A0A1I6RX66_9RHOB</name>
<dbReference type="InterPro" id="IPR011991">
    <property type="entry name" value="ArsR-like_HTH"/>
</dbReference>
<dbReference type="CDD" id="cd00090">
    <property type="entry name" value="HTH_ARSR"/>
    <property type="match status" value="1"/>
</dbReference>
<dbReference type="Proteomes" id="UP000199239">
    <property type="component" value="Unassembled WGS sequence"/>
</dbReference>
<dbReference type="PROSITE" id="PS50987">
    <property type="entry name" value="HTH_ARSR_2"/>
    <property type="match status" value="1"/>
</dbReference>
<dbReference type="InterPro" id="IPR036388">
    <property type="entry name" value="WH-like_DNA-bd_sf"/>
</dbReference>